<sequence length="35" mass="3968">MDIEQELNLEVVRGFRSVSPPYQAVILAFARMTGE</sequence>
<gene>
    <name evidence="1" type="ORF">KL86PLE_90589</name>
</gene>
<accession>A0A212LQG7</accession>
<protein>
    <submittedName>
        <fullName evidence="1">Uncharacterized protein</fullName>
    </submittedName>
</protein>
<name>A0A212LQG7_9HYPH</name>
<reference evidence="1" key="1">
    <citation type="submission" date="2016-08" db="EMBL/GenBank/DDBJ databases">
        <authorList>
            <person name="Seilhamer J.J."/>
        </authorList>
    </citation>
    <scope>NUCLEOTIDE SEQUENCE</scope>
    <source>
        <strain evidence="1">86</strain>
    </source>
</reference>
<proteinExistence type="predicted"/>
<evidence type="ECO:0000313" key="1">
    <source>
        <dbReference type="EMBL" id="SCM79690.1"/>
    </source>
</evidence>
<dbReference type="EMBL" id="FMJD01000013">
    <property type="protein sequence ID" value="SCM79690.1"/>
    <property type="molecule type" value="Genomic_DNA"/>
</dbReference>
<organism evidence="1">
    <name type="scientific">uncultured Pleomorphomonas sp</name>
    <dbReference type="NCBI Taxonomy" id="442121"/>
    <lineage>
        <taxon>Bacteria</taxon>
        <taxon>Pseudomonadati</taxon>
        <taxon>Pseudomonadota</taxon>
        <taxon>Alphaproteobacteria</taxon>
        <taxon>Hyphomicrobiales</taxon>
        <taxon>Pleomorphomonadaceae</taxon>
        <taxon>Pleomorphomonas</taxon>
        <taxon>environmental samples</taxon>
    </lineage>
</organism>
<dbReference type="AlphaFoldDB" id="A0A212LQG7"/>